<dbReference type="EMBL" id="VBQZ03000183">
    <property type="protein sequence ID" value="MXQ97191.1"/>
    <property type="molecule type" value="Genomic_DNA"/>
</dbReference>
<sequence length="74" mass="8580">MKPSFSLVESAALMHRVPLMHLVSTKPLLKGVSASLEGKERWELYYLRKSKSWYLAIIQRMQITMAMTLQSLVR</sequence>
<dbReference type="AlphaFoldDB" id="A0A6B0S6E8"/>
<gene>
    <name evidence="1" type="ORF">E5288_WYG018591</name>
</gene>
<dbReference type="Proteomes" id="UP000322234">
    <property type="component" value="Unassembled WGS sequence"/>
</dbReference>
<proteinExistence type="predicted"/>
<name>A0A6B0S6E8_9CETA</name>
<accession>A0A6B0S6E8</accession>
<protein>
    <submittedName>
        <fullName evidence="1">Uncharacterized protein</fullName>
    </submittedName>
</protein>
<reference evidence="1" key="1">
    <citation type="submission" date="2019-10" db="EMBL/GenBank/DDBJ databases">
        <title>The sequence and de novo assembly of the wild yak genome.</title>
        <authorList>
            <person name="Liu Y."/>
        </authorList>
    </citation>
    <scope>NUCLEOTIDE SEQUENCE [LARGE SCALE GENOMIC DNA]</scope>
    <source>
        <strain evidence="1">WY2019</strain>
    </source>
</reference>
<comment type="caution">
    <text evidence="1">The sequence shown here is derived from an EMBL/GenBank/DDBJ whole genome shotgun (WGS) entry which is preliminary data.</text>
</comment>
<organism evidence="1 2">
    <name type="scientific">Bos mutus</name>
    <name type="common">wild yak</name>
    <dbReference type="NCBI Taxonomy" id="72004"/>
    <lineage>
        <taxon>Eukaryota</taxon>
        <taxon>Metazoa</taxon>
        <taxon>Chordata</taxon>
        <taxon>Craniata</taxon>
        <taxon>Vertebrata</taxon>
        <taxon>Euteleostomi</taxon>
        <taxon>Mammalia</taxon>
        <taxon>Eutheria</taxon>
        <taxon>Laurasiatheria</taxon>
        <taxon>Artiodactyla</taxon>
        <taxon>Ruminantia</taxon>
        <taxon>Pecora</taxon>
        <taxon>Bovidae</taxon>
        <taxon>Bovinae</taxon>
        <taxon>Bos</taxon>
    </lineage>
</organism>
<keyword evidence="2" id="KW-1185">Reference proteome</keyword>
<evidence type="ECO:0000313" key="1">
    <source>
        <dbReference type="EMBL" id="MXQ97191.1"/>
    </source>
</evidence>
<evidence type="ECO:0000313" key="2">
    <source>
        <dbReference type="Proteomes" id="UP000322234"/>
    </source>
</evidence>